<feature type="region of interest" description="Disordered" evidence="1">
    <location>
        <begin position="56"/>
        <end position="139"/>
    </location>
</feature>
<dbReference type="InterPro" id="IPR011050">
    <property type="entry name" value="Pectin_lyase_fold/virulence"/>
</dbReference>
<dbReference type="SUPFAM" id="SSF51126">
    <property type="entry name" value="Pectin lyase-like"/>
    <property type="match status" value="1"/>
</dbReference>
<protein>
    <recommendedName>
        <fullName evidence="4">Right handed beta helix domain-containing protein</fullName>
    </recommendedName>
</protein>
<dbReference type="HOGENOM" id="CLU_560729_0_0_1"/>
<dbReference type="RefSeq" id="XP_005775181.1">
    <property type="nucleotide sequence ID" value="XM_005775124.1"/>
</dbReference>
<evidence type="ECO:0000313" key="3">
    <source>
        <dbReference type="Proteomes" id="UP000013827"/>
    </source>
</evidence>
<dbReference type="PANTHER" id="PTHR11319">
    <property type="entry name" value="G PROTEIN-COUPLED RECEPTOR-RELATED"/>
    <property type="match status" value="1"/>
</dbReference>
<dbReference type="Gene3D" id="2.160.20.10">
    <property type="entry name" value="Single-stranded right-handed beta-helix, Pectin lyase-like"/>
    <property type="match status" value="1"/>
</dbReference>
<dbReference type="Proteomes" id="UP000013827">
    <property type="component" value="Unassembled WGS sequence"/>
</dbReference>
<dbReference type="KEGG" id="ehx:EMIHUDRAFT_195098"/>
<dbReference type="PaxDb" id="2903-EOD22752"/>
<evidence type="ECO:0000313" key="2">
    <source>
        <dbReference type="EnsemblProtists" id="EOD22752"/>
    </source>
</evidence>
<dbReference type="GeneID" id="17268299"/>
<proteinExistence type="predicted"/>
<name>A0A0D3JGW7_EMIH1</name>
<dbReference type="InterPro" id="IPR012334">
    <property type="entry name" value="Pectin_lyas_fold"/>
</dbReference>
<reference evidence="2" key="2">
    <citation type="submission" date="2024-10" db="UniProtKB">
        <authorList>
            <consortium name="EnsemblProtists"/>
        </authorList>
    </citation>
    <scope>IDENTIFICATION</scope>
</reference>
<evidence type="ECO:0000256" key="1">
    <source>
        <dbReference type="SAM" id="MobiDB-lite"/>
    </source>
</evidence>
<dbReference type="PANTHER" id="PTHR11319:SF35">
    <property type="entry name" value="OUTER MEMBRANE PROTEIN PMPC-RELATED"/>
    <property type="match status" value="1"/>
</dbReference>
<sequence>MNIYAVAVLSALHVGVPAANGARRRLADSGGLVEVDLSNIQGSSERLRRQLTHYEEMSREPAHDSEEVHSVQDSEEIHDSVHDSEEVHDSEGNDSEEVHASVQDSEEVHISSHDSVHDSEEPIGHADSEEPRTWLTAPSPPLACASVNPATGDTCYPPGPPLPPLLPLRDGEVLATTAQEIQDEVDAAFLEGRNASVYLQSGALIRFTREVVCSSSIHLSVRSSGSGARLQAEGRTRMFRIGNGWSSEAATGSLSLEAVHFLVGTAADNGEKGGALYAYTGSIVMKDVSFTDCWAADQGGAIFAHTIGSIVLTDVRFTNCLAGFGGDGGAVYTDSAGGISLIGVAFTDCHARRIGSGGALYAINFGDLTMTDVAFTDCHAQYGGGALAAYDFGDLTMTDVAFLGCSAVVAGGAVVAGIFTGAGAADITTTGVTGVQPFGDISLSGVSFTNCSSANAYGAIAIFDVSGNVSSKKKNGAKKLLPRGLKP</sequence>
<reference evidence="3" key="1">
    <citation type="journal article" date="2013" name="Nature">
        <title>Pan genome of the phytoplankton Emiliania underpins its global distribution.</title>
        <authorList>
            <person name="Read B.A."/>
            <person name="Kegel J."/>
            <person name="Klute M.J."/>
            <person name="Kuo A."/>
            <person name="Lefebvre S.C."/>
            <person name="Maumus F."/>
            <person name="Mayer C."/>
            <person name="Miller J."/>
            <person name="Monier A."/>
            <person name="Salamov A."/>
            <person name="Young J."/>
            <person name="Aguilar M."/>
            <person name="Claverie J.M."/>
            <person name="Frickenhaus S."/>
            <person name="Gonzalez K."/>
            <person name="Herman E.K."/>
            <person name="Lin Y.C."/>
            <person name="Napier J."/>
            <person name="Ogata H."/>
            <person name="Sarno A.F."/>
            <person name="Shmutz J."/>
            <person name="Schroeder D."/>
            <person name="de Vargas C."/>
            <person name="Verret F."/>
            <person name="von Dassow P."/>
            <person name="Valentin K."/>
            <person name="Van de Peer Y."/>
            <person name="Wheeler G."/>
            <person name="Dacks J.B."/>
            <person name="Delwiche C.F."/>
            <person name="Dyhrman S.T."/>
            <person name="Glockner G."/>
            <person name="John U."/>
            <person name="Richards T."/>
            <person name="Worden A.Z."/>
            <person name="Zhang X."/>
            <person name="Grigoriev I.V."/>
            <person name="Allen A.E."/>
            <person name="Bidle K."/>
            <person name="Borodovsky M."/>
            <person name="Bowler C."/>
            <person name="Brownlee C."/>
            <person name="Cock J.M."/>
            <person name="Elias M."/>
            <person name="Gladyshev V.N."/>
            <person name="Groth M."/>
            <person name="Guda C."/>
            <person name="Hadaegh A."/>
            <person name="Iglesias-Rodriguez M.D."/>
            <person name="Jenkins J."/>
            <person name="Jones B.M."/>
            <person name="Lawson T."/>
            <person name="Leese F."/>
            <person name="Lindquist E."/>
            <person name="Lobanov A."/>
            <person name="Lomsadze A."/>
            <person name="Malik S.B."/>
            <person name="Marsh M.E."/>
            <person name="Mackinder L."/>
            <person name="Mock T."/>
            <person name="Mueller-Roeber B."/>
            <person name="Pagarete A."/>
            <person name="Parker M."/>
            <person name="Probert I."/>
            <person name="Quesneville H."/>
            <person name="Raines C."/>
            <person name="Rensing S.A."/>
            <person name="Riano-Pachon D.M."/>
            <person name="Richier S."/>
            <person name="Rokitta S."/>
            <person name="Shiraiwa Y."/>
            <person name="Soanes D.M."/>
            <person name="van der Giezen M."/>
            <person name="Wahlund T.M."/>
            <person name="Williams B."/>
            <person name="Wilson W."/>
            <person name="Wolfe G."/>
            <person name="Wurch L.L."/>
        </authorList>
    </citation>
    <scope>NUCLEOTIDE SEQUENCE</scope>
</reference>
<dbReference type="AlphaFoldDB" id="A0A0D3JGW7"/>
<organism evidence="2 3">
    <name type="scientific">Emiliania huxleyi (strain CCMP1516)</name>
    <dbReference type="NCBI Taxonomy" id="280463"/>
    <lineage>
        <taxon>Eukaryota</taxon>
        <taxon>Haptista</taxon>
        <taxon>Haptophyta</taxon>
        <taxon>Prymnesiophyceae</taxon>
        <taxon>Isochrysidales</taxon>
        <taxon>Noelaerhabdaceae</taxon>
        <taxon>Emiliania</taxon>
    </lineage>
</organism>
<dbReference type="EnsemblProtists" id="EOD22752">
    <property type="protein sequence ID" value="EOD22752"/>
    <property type="gene ID" value="EMIHUDRAFT_195098"/>
</dbReference>
<feature type="compositionally biased region" description="Basic and acidic residues" evidence="1">
    <location>
        <begin position="56"/>
        <end position="99"/>
    </location>
</feature>
<feature type="compositionally biased region" description="Basic and acidic residues" evidence="1">
    <location>
        <begin position="106"/>
        <end position="132"/>
    </location>
</feature>
<accession>A0A0D3JGW7</accession>
<keyword evidence="3" id="KW-1185">Reference proteome</keyword>
<evidence type="ECO:0008006" key="4">
    <source>
        <dbReference type="Google" id="ProtNLM"/>
    </source>
</evidence>